<evidence type="ECO:0000256" key="2">
    <source>
        <dbReference type="ARBA" id="ARBA00011948"/>
    </source>
</evidence>
<evidence type="ECO:0000256" key="3">
    <source>
        <dbReference type="ARBA" id="ARBA00022605"/>
    </source>
</evidence>
<dbReference type="Pfam" id="PF00591">
    <property type="entry name" value="Glycos_transf_3"/>
    <property type="match status" value="1"/>
</dbReference>
<dbReference type="InterPro" id="IPR000312">
    <property type="entry name" value="Glycosyl_Trfase_fam3"/>
</dbReference>
<dbReference type="GO" id="GO:0000162">
    <property type="term" value="P:L-tryptophan biosynthetic process"/>
    <property type="evidence" value="ECO:0007669"/>
    <property type="project" value="UniProtKB-KW"/>
</dbReference>
<dbReference type="EMBL" id="CAESAK010000075">
    <property type="protein sequence ID" value="CAB4337796.1"/>
    <property type="molecule type" value="Genomic_DNA"/>
</dbReference>
<dbReference type="Pfam" id="PF02885">
    <property type="entry name" value="Glycos_trans_3N"/>
    <property type="match status" value="1"/>
</dbReference>
<evidence type="ECO:0000259" key="9">
    <source>
        <dbReference type="Pfam" id="PF02885"/>
    </source>
</evidence>
<feature type="domain" description="Glycosyl transferase family 3 N-terminal" evidence="9">
    <location>
        <begin position="7"/>
        <end position="68"/>
    </location>
</feature>
<dbReference type="InterPro" id="IPR017459">
    <property type="entry name" value="Glycosyl_Trfase_fam3_N_dom"/>
</dbReference>
<dbReference type="PANTHER" id="PTHR43285">
    <property type="entry name" value="ANTHRANILATE PHOSPHORIBOSYLTRANSFERASE"/>
    <property type="match status" value="1"/>
</dbReference>
<keyword evidence="3" id="KW-0028">Amino-acid biosynthesis</keyword>
<keyword evidence="7" id="KW-0057">Aromatic amino acid biosynthesis</keyword>
<evidence type="ECO:0000313" key="10">
    <source>
        <dbReference type="EMBL" id="CAB4337796.1"/>
    </source>
</evidence>
<protein>
    <recommendedName>
        <fullName evidence="2">anthranilate phosphoribosyltransferase</fullName>
        <ecNumber evidence="2">2.4.2.18</ecNumber>
    </recommendedName>
</protein>
<dbReference type="EC" id="2.4.2.18" evidence="2"/>
<proteinExistence type="inferred from homology"/>
<dbReference type="GO" id="GO:0005829">
    <property type="term" value="C:cytosol"/>
    <property type="evidence" value="ECO:0007669"/>
    <property type="project" value="TreeGrafter"/>
</dbReference>
<gene>
    <name evidence="10" type="ORF">UFOPK3775_00676</name>
</gene>
<reference evidence="10" key="1">
    <citation type="submission" date="2020-05" db="EMBL/GenBank/DDBJ databases">
        <authorList>
            <person name="Chiriac C."/>
            <person name="Salcher M."/>
            <person name="Ghai R."/>
            <person name="Kavagutti S V."/>
        </authorList>
    </citation>
    <scope>NUCLEOTIDE SEQUENCE</scope>
</reference>
<dbReference type="InterPro" id="IPR005940">
    <property type="entry name" value="Anthranilate_Pribosyl_Tfrase"/>
</dbReference>
<dbReference type="Gene3D" id="1.20.970.10">
    <property type="entry name" value="Transferase, Pyrimidine Nucleoside Phosphorylase, Chain C"/>
    <property type="match status" value="1"/>
</dbReference>
<evidence type="ECO:0000256" key="5">
    <source>
        <dbReference type="ARBA" id="ARBA00022679"/>
    </source>
</evidence>
<dbReference type="GO" id="GO:0004048">
    <property type="term" value="F:anthranilate phosphoribosyltransferase activity"/>
    <property type="evidence" value="ECO:0007669"/>
    <property type="project" value="UniProtKB-EC"/>
</dbReference>
<keyword evidence="6" id="KW-0822">Tryptophan biosynthesis</keyword>
<dbReference type="NCBIfam" id="TIGR01245">
    <property type="entry name" value="trpD"/>
    <property type="match status" value="1"/>
</dbReference>
<evidence type="ECO:0000256" key="1">
    <source>
        <dbReference type="ARBA" id="ARBA00004907"/>
    </source>
</evidence>
<keyword evidence="5" id="KW-0808">Transferase</keyword>
<dbReference type="SUPFAM" id="SSF47648">
    <property type="entry name" value="Nucleoside phosphorylase/phosphoribosyltransferase N-terminal domain"/>
    <property type="match status" value="1"/>
</dbReference>
<evidence type="ECO:0000256" key="4">
    <source>
        <dbReference type="ARBA" id="ARBA00022676"/>
    </source>
</evidence>
<evidence type="ECO:0000259" key="8">
    <source>
        <dbReference type="Pfam" id="PF00591"/>
    </source>
</evidence>
<evidence type="ECO:0000256" key="6">
    <source>
        <dbReference type="ARBA" id="ARBA00022822"/>
    </source>
</evidence>
<organism evidence="10">
    <name type="scientific">freshwater metagenome</name>
    <dbReference type="NCBI Taxonomy" id="449393"/>
    <lineage>
        <taxon>unclassified sequences</taxon>
        <taxon>metagenomes</taxon>
        <taxon>ecological metagenomes</taxon>
    </lineage>
</organism>
<keyword evidence="4" id="KW-0328">Glycosyltransferase</keyword>
<sequence length="353" mass="37120">MTLLWNEFIARMESGLDLESSEIQSVLDSILREEADLESIKAFLLALHKKGASADEVAALVEQLYRHATPISIKERAVDTVGTGGDGAHTINISSTAAIVAAAAGARVVKHGSRAVSSKSGASDFYGALGIAYDLDAAGVERTVRELGIGFCFAPVFHPAMKNAAPARKALGTPTVFNFLGPLANPARPQAAAIGVADERIHLVMAQVMAAKGCDGFVFRGDDGLDEITLDGATSVLSIGKNSISSDRIDARDFGLDAAPISAVKGGDGQENADITKRIFAGERGAYRDIVLLNTAATIAAFDGELDLSLHERIEKSMPRAIEAIDSGKATDLLQRWAALSTEISLADSSLER</sequence>
<dbReference type="InterPro" id="IPR035902">
    <property type="entry name" value="Nuc_phospho_transferase"/>
</dbReference>
<dbReference type="FunFam" id="3.40.1030.10:FF:000002">
    <property type="entry name" value="Anthranilate phosphoribosyltransferase"/>
    <property type="match status" value="1"/>
</dbReference>
<dbReference type="PANTHER" id="PTHR43285:SF2">
    <property type="entry name" value="ANTHRANILATE PHOSPHORIBOSYLTRANSFERASE"/>
    <property type="match status" value="1"/>
</dbReference>
<dbReference type="InterPro" id="IPR036320">
    <property type="entry name" value="Glycosyl_Trfase_fam3_N_dom_sf"/>
</dbReference>
<accession>A0A6J5Z8I2</accession>
<name>A0A6J5Z8I2_9ZZZZ</name>
<dbReference type="AlphaFoldDB" id="A0A6J5Z8I2"/>
<feature type="domain" description="Glycosyl transferase family 3" evidence="8">
    <location>
        <begin position="75"/>
        <end position="330"/>
    </location>
</feature>
<dbReference type="SUPFAM" id="SSF52418">
    <property type="entry name" value="Nucleoside phosphorylase/phosphoribosyltransferase catalytic domain"/>
    <property type="match status" value="1"/>
</dbReference>
<evidence type="ECO:0000256" key="7">
    <source>
        <dbReference type="ARBA" id="ARBA00023141"/>
    </source>
</evidence>
<comment type="pathway">
    <text evidence="1">Amino-acid biosynthesis; L-tryptophan biosynthesis; L-tryptophan from chorismate: step 2/5.</text>
</comment>
<dbReference type="HAMAP" id="MF_00211">
    <property type="entry name" value="TrpD"/>
    <property type="match status" value="1"/>
</dbReference>
<dbReference type="Gene3D" id="3.40.1030.10">
    <property type="entry name" value="Nucleoside phosphorylase/phosphoribosyltransferase catalytic domain"/>
    <property type="match status" value="1"/>
</dbReference>